<evidence type="ECO:0000313" key="2">
    <source>
        <dbReference type="EMBL" id="OLP80887.1"/>
    </source>
</evidence>
<keyword evidence="3" id="KW-1185">Reference proteome</keyword>
<dbReference type="Proteomes" id="UP000186817">
    <property type="component" value="Unassembled WGS sequence"/>
</dbReference>
<protein>
    <submittedName>
        <fullName evidence="2">Uncharacterized protein</fullName>
    </submittedName>
</protein>
<accession>A0A1Q9CDG5</accession>
<keyword evidence="1" id="KW-0812">Transmembrane</keyword>
<gene>
    <name evidence="2" type="ORF">AK812_SmicGene38642</name>
</gene>
<keyword evidence="1" id="KW-1133">Transmembrane helix</keyword>
<proteinExistence type="predicted"/>
<name>A0A1Q9CDG5_SYMMI</name>
<feature type="transmembrane region" description="Helical" evidence="1">
    <location>
        <begin position="183"/>
        <end position="202"/>
    </location>
</feature>
<comment type="caution">
    <text evidence="2">The sequence shown here is derived from an EMBL/GenBank/DDBJ whole genome shotgun (WGS) entry which is preliminary data.</text>
</comment>
<evidence type="ECO:0000313" key="3">
    <source>
        <dbReference type="Proteomes" id="UP000186817"/>
    </source>
</evidence>
<keyword evidence="1" id="KW-0472">Membrane</keyword>
<dbReference type="OrthoDB" id="9985428at2759"/>
<sequence length="295" mass="32834">MSHLDMWQVDVGHFYTFLHAKSLGLPLEFTGISYVDFTLVRYRDCKLLVGEQIQDPDHYCSHWEISIARQCSSWLPQPRGWAMQYCPLAGKRAELALCAAVLVLLQSATTFVQAPVKRHRYCDSDSVSLGHLGAVSSSLPALATWGEGSEAGQNIDPAAARDFTKHSAVQRKGDSTEAYNRKILNATAICLTFAVFLVGLVVSQARKLVENRQGKSLKLLHAQRAALNHYEESELLKRVADRDPSATAEALPLHGVGEFKGKFWQELQQHDDWPKVIDKRSALGDKDEDEVSECA</sequence>
<reference evidence="2 3" key="1">
    <citation type="submission" date="2016-02" db="EMBL/GenBank/DDBJ databases">
        <title>Genome analysis of coral dinoflagellate symbionts highlights evolutionary adaptations to a symbiotic lifestyle.</title>
        <authorList>
            <person name="Aranda M."/>
            <person name="Li Y."/>
            <person name="Liew Y.J."/>
            <person name="Baumgarten S."/>
            <person name="Simakov O."/>
            <person name="Wilson M."/>
            <person name="Piel J."/>
            <person name="Ashoor H."/>
            <person name="Bougouffa S."/>
            <person name="Bajic V.B."/>
            <person name="Ryu T."/>
            <person name="Ravasi T."/>
            <person name="Bayer T."/>
            <person name="Micklem G."/>
            <person name="Kim H."/>
            <person name="Bhak J."/>
            <person name="Lajeunesse T.C."/>
            <person name="Voolstra C.R."/>
        </authorList>
    </citation>
    <scope>NUCLEOTIDE SEQUENCE [LARGE SCALE GENOMIC DNA]</scope>
    <source>
        <strain evidence="2 3">CCMP2467</strain>
    </source>
</reference>
<organism evidence="2 3">
    <name type="scientific">Symbiodinium microadriaticum</name>
    <name type="common">Dinoflagellate</name>
    <name type="synonym">Zooxanthella microadriatica</name>
    <dbReference type="NCBI Taxonomy" id="2951"/>
    <lineage>
        <taxon>Eukaryota</taxon>
        <taxon>Sar</taxon>
        <taxon>Alveolata</taxon>
        <taxon>Dinophyceae</taxon>
        <taxon>Suessiales</taxon>
        <taxon>Symbiodiniaceae</taxon>
        <taxon>Symbiodinium</taxon>
    </lineage>
</organism>
<evidence type="ECO:0000256" key="1">
    <source>
        <dbReference type="SAM" id="Phobius"/>
    </source>
</evidence>
<dbReference type="AlphaFoldDB" id="A0A1Q9CDG5"/>
<dbReference type="EMBL" id="LSRX01001335">
    <property type="protein sequence ID" value="OLP80887.1"/>
    <property type="molecule type" value="Genomic_DNA"/>
</dbReference>